<accession>A0A8B8D8S1</accession>
<gene>
    <name evidence="3" type="primary">LOC111125226</name>
</gene>
<evidence type="ECO:0000313" key="3">
    <source>
        <dbReference type="RefSeq" id="XP_022324507.1"/>
    </source>
</evidence>
<keyword evidence="1" id="KW-0812">Transmembrane</keyword>
<feature type="transmembrane region" description="Helical" evidence="1">
    <location>
        <begin position="300"/>
        <end position="319"/>
    </location>
</feature>
<organism evidence="2 3">
    <name type="scientific">Crassostrea virginica</name>
    <name type="common">Eastern oyster</name>
    <dbReference type="NCBI Taxonomy" id="6565"/>
    <lineage>
        <taxon>Eukaryota</taxon>
        <taxon>Metazoa</taxon>
        <taxon>Spiralia</taxon>
        <taxon>Lophotrochozoa</taxon>
        <taxon>Mollusca</taxon>
        <taxon>Bivalvia</taxon>
        <taxon>Autobranchia</taxon>
        <taxon>Pteriomorphia</taxon>
        <taxon>Ostreida</taxon>
        <taxon>Ostreoidea</taxon>
        <taxon>Ostreidae</taxon>
        <taxon>Crassostrea</taxon>
    </lineage>
</organism>
<keyword evidence="1" id="KW-1133">Transmembrane helix</keyword>
<dbReference type="OrthoDB" id="6115248at2759"/>
<sequence>MRGVGNISLIEKMELFLVALIVLSFSGLDGVIIQTSNLTLGVTPLDVRCGPANSEALLYVNSFTLTRNGTSVAKVTYNRATQSSTLIVLDVTDNRARYNLTGNVHDTNPVNKFLRVVVPANMTRCLDEANYTCLLNGQYQNHSSYDDQASRYVGVKTIATAVDNIYTPPTGDNMLDPSGGGRFLVGSTYLFTCTGTVGRPPISLRWCYKQEGEMDFVPLLAYTAVISESEPEVFQDCNYKRHSFLNYTMTSLDTGTVLLCEPESGEYYCGRGPLNKTFVVRAFVYGGGSNSGATHTRRSGSLVSALFVYVMFMLGVPVVP</sequence>
<dbReference type="GeneID" id="111125226"/>
<protein>
    <submittedName>
        <fullName evidence="3">Uncharacterized protein LOC111125226</fullName>
    </submittedName>
</protein>
<evidence type="ECO:0000313" key="2">
    <source>
        <dbReference type="Proteomes" id="UP000694844"/>
    </source>
</evidence>
<dbReference type="RefSeq" id="XP_022324507.1">
    <property type="nucleotide sequence ID" value="XM_022468799.1"/>
</dbReference>
<reference evidence="3" key="1">
    <citation type="submission" date="2025-08" db="UniProtKB">
        <authorList>
            <consortium name="RefSeq"/>
        </authorList>
    </citation>
    <scope>IDENTIFICATION</scope>
    <source>
        <tissue evidence="3">Whole sample</tissue>
    </source>
</reference>
<keyword evidence="2" id="KW-1185">Reference proteome</keyword>
<keyword evidence="1" id="KW-0472">Membrane</keyword>
<name>A0A8B8D8S1_CRAVI</name>
<proteinExistence type="predicted"/>
<dbReference type="KEGG" id="cvn:111125226"/>
<dbReference type="AlphaFoldDB" id="A0A8B8D8S1"/>
<dbReference type="Proteomes" id="UP000694844">
    <property type="component" value="Chromosome 3"/>
</dbReference>
<evidence type="ECO:0000256" key="1">
    <source>
        <dbReference type="SAM" id="Phobius"/>
    </source>
</evidence>